<dbReference type="STRING" id="2880.D7FXJ4"/>
<dbReference type="OMA" id="WTSEEHH"/>
<feature type="domain" description="SANT" evidence="6">
    <location>
        <begin position="12"/>
        <end position="62"/>
    </location>
</feature>
<keyword evidence="1" id="KW-0805">Transcription regulation</keyword>
<dbReference type="AlphaFoldDB" id="D7FXJ4"/>
<evidence type="ECO:0000256" key="3">
    <source>
        <dbReference type="ARBA" id="ARBA00023163"/>
    </source>
</evidence>
<dbReference type="Proteomes" id="UP000002630">
    <property type="component" value="Linkage Group LG07"/>
</dbReference>
<dbReference type="NCBIfam" id="TIGR01557">
    <property type="entry name" value="myb_SHAQKYF"/>
    <property type="match status" value="1"/>
</dbReference>
<evidence type="ECO:0000256" key="1">
    <source>
        <dbReference type="ARBA" id="ARBA00023015"/>
    </source>
</evidence>
<dbReference type="EMBL" id="FN649732">
    <property type="protein sequence ID" value="CBJ26435.1"/>
    <property type="molecule type" value="Genomic_DNA"/>
</dbReference>
<protein>
    <submittedName>
        <fullName evidence="8">Uncharacterized protein</fullName>
    </submittedName>
</protein>
<dbReference type="Gene3D" id="1.10.10.60">
    <property type="entry name" value="Homeodomain-like"/>
    <property type="match status" value="1"/>
</dbReference>
<dbReference type="PANTHER" id="PTHR12802">
    <property type="entry name" value="SWI/SNF COMPLEX-RELATED"/>
    <property type="match status" value="1"/>
</dbReference>
<proteinExistence type="predicted"/>
<gene>
    <name evidence="8" type="ORF">Esi_0033_0046</name>
</gene>
<evidence type="ECO:0000256" key="2">
    <source>
        <dbReference type="ARBA" id="ARBA00023125"/>
    </source>
</evidence>
<dbReference type="PROSITE" id="PS50090">
    <property type="entry name" value="MYB_LIKE"/>
    <property type="match status" value="1"/>
</dbReference>
<name>D7FXJ4_ECTSI</name>
<dbReference type="SMART" id="SM00717">
    <property type="entry name" value="SANT"/>
    <property type="match status" value="1"/>
</dbReference>
<dbReference type="PANTHER" id="PTHR12802:SF155">
    <property type="entry name" value="DEUBIQUITINASE MYSM1"/>
    <property type="match status" value="1"/>
</dbReference>
<keyword evidence="2" id="KW-0238">DNA-binding</keyword>
<dbReference type="Pfam" id="PF00249">
    <property type="entry name" value="Myb_DNA-binding"/>
    <property type="match status" value="1"/>
</dbReference>
<evidence type="ECO:0000259" key="5">
    <source>
        <dbReference type="PROSITE" id="PS50090"/>
    </source>
</evidence>
<dbReference type="EMBL" id="FN648520">
    <property type="protein sequence ID" value="CBJ26435.1"/>
    <property type="molecule type" value="Genomic_DNA"/>
</dbReference>
<dbReference type="SUPFAM" id="SSF46689">
    <property type="entry name" value="Homeodomain-like"/>
    <property type="match status" value="1"/>
</dbReference>
<reference evidence="8 9" key="1">
    <citation type="journal article" date="2010" name="Nature">
        <title>The Ectocarpus genome and the independent evolution of multicellularity in brown algae.</title>
        <authorList>
            <person name="Cock J.M."/>
            <person name="Sterck L."/>
            <person name="Rouze P."/>
            <person name="Scornet D."/>
            <person name="Allen A.E."/>
            <person name="Amoutzias G."/>
            <person name="Anthouard V."/>
            <person name="Artiguenave F."/>
            <person name="Aury J.M."/>
            <person name="Badger J.H."/>
            <person name="Beszteri B."/>
            <person name="Billiau K."/>
            <person name="Bonnet E."/>
            <person name="Bothwell J.H."/>
            <person name="Bowler C."/>
            <person name="Boyen C."/>
            <person name="Brownlee C."/>
            <person name="Carrano C.J."/>
            <person name="Charrier B."/>
            <person name="Cho G.Y."/>
            <person name="Coelho S.M."/>
            <person name="Collen J."/>
            <person name="Corre E."/>
            <person name="Da Silva C."/>
            <person name="Delage L."/>
            <person name="Delaroque N."/>
            <person name="Dittami S.M."/>
            <person name="Doulbeau S."/>
            <person name="Elias M."/>
            <person name="Farnham G."/>
            <person name="Gachon C.M."/>
            <person name="Gschloessl B."/>
            <person name="Heesch S."/>
            <person name="Jabbari K."/>
            <person name="Jubin C."/>
            <person name="Kawai H."/>
            <person name="Kimura K."/>
            <person name="Kloareg B."/>
            <person name="Kupper F.C."/>
            <person name="Lang D."/>
            <person name="Le Bail A."/>
            <person name="Leblanc C."/>
            <person name="Lerouge P."/>
            <person name="Lohr M."/>
            <person name="Lopez P.J."/>
            <person name="Martens C."/>
            <person name="Maumus F."/>
            <person name="Michel G."/>
            <person name="Miranda-Saavedra D."/>
            <person name="Morales J."/>
            <person name="Moreau H."/>
            <person name="Motomura T."/>
            <person name="Nagasato C."/>
            <person name="Napoli C.A."/>
            <person name="Nelson D.R."/>
            <person name="Nyvall-Collen P."/>
            <person name="Peters A.F."/>
            <person name="Pommier C."/>
            <person name="Potin P."/>
            <person name="Poulain J."/>
            <person name="Quesneville H."/>
            <person name="Read B."/>
            <person name="Rensing S.A."/>
            <person name="Ritter A."/>
            <person name="Rousvoal S."/>
            <person name="Samanta M."/>
            <person name="Samson G."/>
            <person name="Schroeder D.C."/>
            <person name="Segurens B."/>
            <person name="Strittmatter M."/>
            <person name="Tonon T."/>
            <person name="Tregear J.W."/>
            <person name="Valentin K."/>
            <person name="von Dassow P."/>
            <person name="Yamagishi T."/>
            <person name="Van de Peer Y."/>
            <person name="Wincker P."/>
        </authorList>
    </citation>
    <scope>NUCLEOTIDE SEQUENCE [LARGE SCALE GENOMIC DNA]</scope>
    <source>
        <strain evidence="9">Ec32 / CCAP1310/4</strain>
    </source>
</reference>
<dbReference type="InterPro" id="IPR017884">
    <property type="entry name" value="SANT_dom"/>
</dbReference>
<feature type="domain" description="HTH myb-type" evidence="7">
    <location>
        <begin position="7"/>
        <end position="62"/>
    </location>
</feature>
<evidence type="ECO:0000313" key="9">
    <source>
        <dbReference type="Proteomes" id="UP000002630"/>
    </source>
</evidence>
<dbReference type="InParanoid" id="D7FXJ4"/>
<sequence>MTAQKFRIRRNKGRWTSEEHHAFLRGVRRFKRNNWVGIATLLPTRTVLQIRTHAQKYYAKVDKGEPFPDEV</sequence>
<accession>D7FXJ4</accession>
<evidence type="ECO:0000259" key="6">
    <source>
        <dbReference type="PROSITE" id="PS51293"/>
    </source>
</evidence>
<dbReference type="CDD" id="cd00167">
    <property type="entry name" value="SANT"/>
    <property type="match status" value="1"/>
</dbReference>
<organism evidence="8 9">
    <name type="scientific">Ectocarpus siliculosus</name>
    <name type="common">Brown alga</name>
    <name type="synonym">Conferva siliculosa</name>
    <dbReference type="NCBI Taxonomy" id="2880"/>
    <lineage>
        <taxon>Eukaryota</taxon>
        <taxon>Sar</taxon>
        <taxon>Stramenopiles</taxon>
        <taxon>Ochrophyta</taxon>
        <taxon>PX clade</taxon>
        <taxon>Phaeophyceae</taxon>
        <taxon>Ectocarpales</taxon>
        <taxon>Ectocarpaceae</taxon>
        <taxon>Ectocarpus</taxon>
    </lineage>
</organism>
<dbReference type="InterPro" id="IPR017930">
    <property type="entry name" value="Myb_dom"/>
</dbReference>
<evidence type="ECO:0000256" key="4">
    <source>
        <dbReference type="ARBA" id="ARBA00023242"/>
    </source>
</evidence>
<dbReference type="PROSITE" id="PS51293">
    <property type="entry name" value="SANT"/>
    <property type="match status" value="1"/>
</dbReference>
<dbReference type="InterPro" id="IPR001005">
    <property type="entry name" value="SANT/Myb"/>
</dbReference>
<dbReference type="OrthoDB" id="118550at2759"/>
<keyword evidence="3" id="KW-0804">Transcription</keyword>
<dbReference type="InterPro" id="IPR009057">
    <property type="entry name" value="Homeodomain-like_sf"/>
</dbReference>
<dbReference type="GO" id="GO:0003677">
    <property type="term" value="F:DNA binding"/>
    <property type="evidence" value="ECO:0007669"/>
    <property type="project" value="UniProtKB-KW"/>
</dbReference>
<keyword evidence="9" id="KW-1185">Reference proteome</keyword>
<keyword evidence="4" id="KW-0539">Nucleus</keyword>
<feature type="domain" description="Myb-like" evidence="5">
    <location>
        <begin position="7"/>
        <end position="58"/>
    </location>
</feature>
<evidence type="ECO:0000259" key="7">
    <source>
        <dbReference type="PROSITE" id="PS51294"/>
    </source>
</evidence>
<evidence type="ECO:0000313" key="8">
    <source>
        <dbReference type="EMBL" id="CBJ26435.1"/>
    </source>
</evidence>
<dbReference type="PROSITE" id="PS51294">
    <property type="entry name" value="HTH_MYB"/>
    <property type="match status" value="1"/>
</dbReference>
<dbReference type="InterPro" id="IPR006447">
    <property type="entry name" value="Myb_dom_plants"/>
</dbReference>